<evidence type="ECO:0000256" key="2">
    <source>
        <dbReference type="ARBA" id="ARBA00022517"/>
    </source>
</evidence>
<reference evidence="14 15" key="1">
    <citation type="journal article" date="2018" name="IMA Fungus">
        <title>IMA Genome-F 10: Nine draft genome sequences of Claviceps purpurea s.lat., including C. arundinis, C. humidiphila, and C. cf. spartinae, pseudomolecules for the pitch canker pathogen Fusarium circinatum, draft genome of Davidsoniella eucalypti, Grosmannia galeiformis, Quambalaria eucalypti, and Teratosphaeria destructans.</title>
        <authorList>
            <person name="Wingfield B.D."/>
            <person name="Liu M."/>
            <person name="Nguyen H.D."/>
            <person name="Lane F.A."/>
            <person name="Morgan S.W."/>
            <person name="De Vos L."/>
            <person name="Wilken P.M."/>
            <person name="Duong T.A."/>
            <person name="Aylward J."/>
            <person name="Coetzee M.P."/>
            <person name="Dadej K."/>
            <person name="De Beer Z.W."/>
            <person name="Findlay W."/>
            <person name="Havenga M."/>
            <person name="Kolarik M."/>
            <person name="Menzies J.G."/>
            <person name="Naidoo K."/>
            <person name="Pochopski O."/>
            <person name="Shoukouhi P."/>
            <person name="Santana Q.C."/>
            <person name="Seifert K.A."/>
            <person name="Soal N."/>
            <person name="Steenkamp E.T."/>
            <person name="Tatham C.T."/>
            <person name="van der Nest M.A."/>
            <person name="Wingfield M.J."/>
        </authorList>
    </citation>
    <scope>NUCLEOTIDE SEQUENCE [LARGE SCALE GENOMIC DNA]</scope>
    <source>
        <strain evidence="14">CMW44962</strain>
    </source>
</reference>
<dbReference type="GO" id="GO:0003723">
    <property type="term" value="F:RNA binding"/>
    <property type="evidence" value="ECO:0007669"/>
    <property type="project" value="UniProtKB-UniRule"/>
</dbReference>
<reference evidence="14 15" key="2">
    <citation type="journal article" date="2021" name="Curr. Genet.">
        <title>Genetic response to nitrogen starvation in the aggressive Eucalyptus foliar pathogen Teratosphaeria destructans.</title>
        <authorList>
            <person name="Havenga M."/>
            <person name="Wingfield B.D."/>
            <person name="Wingfield M.J."/>
            <person name="Dreyer L.L."/>
            <person name="Roets F."/>
            <person name="Aylward J."/>
        </authorList>
    </citation>
    <scope>NUCLEOTIDE SEQUENCE [LARGE SCALE GENOMIC DNA]</scope>
    <source>
        <strain evidence="14">CMW44962</strain>
    </source>
</reference>
<comment type="caution">
    <text evidence="14">The sequence shown here is derived from an EMBL/GenBank/DDBJ whole genome shotgun (WGS) entry which is preliminary data.</text>
</comment>
<comment type="similarity">
    <text evidence="10">Belongs to the DEAD box helicase family.</text>
</comment>
<protein>
    <recommendedName>
        <fullName evidence="10">ATP-dependent RNA helicase</fullName>
        <ecNumber evidence="10">3.6.4.13</ecNumber>
    </recommendedName>
</protein>
<proteinExistence type="inferred from homology"/>
<comment type="subcellular location">
    <subcellularLocation>
        <location evidence="1">Nucleus</location>
        <location evidence="1">Nucleolus</location>
    </subcellularLocation>
</comment>
<dbReference type="AlphaFoldDB" id="A0A9W7SND5"/>
<dbReference type="GO" id="GO:0016787">
    <property type="term" value="F:hydrolase activity"/>
    <property type="evidence" value="ECO:0007669"/>
    <property type="project" value="UniProtKB-KW"/>
</dbReference>
<keyword evidence="8 10" id="KW-0694">RNA-binding</keyword>
<keyword evidence="15" id="KW-1185">Reference proteome</keyword>
<dbReference type="SMART" id="SM00490">
    <property type="entry name" value="HELICc"/>
    <property type="match status" value="1"/>
</dbReference>
<feature type="region of interest" description="Disordered" evidence="11">
    <location>
        <begin position="803"/>
        <end position="855"/>
    </location>
</feature>
<evidence type="ECO:0000313" key="15">
    <source>
        <dbReference type="Proteomes" id="UP001138500"/>
    </source>
</evidence>
<comment type="catalytic activity">
    <reaction evidence="10">
        <text>ATP + H2O = ADP + phosphate + H(+)</text>
        <dbReference type="Rhea" id="RHEA:13065"/>
        <dbReference type="ChEBI" id="CHEBI:15377"/>
        <dbReference type="ChEBI" id="CHEBI:15378"/>
        <dbReference type="ChEBI" id="CHEBI:30616"/>
        <dbReference type="ChEBI" id="CHEBI:43474"/>
        <dbReference type="ChEBI" id="CHEBI:456216"/>
        <dbReference type="EC" id="3.6.4.13"/>
    </reaction>
</comment>
<dbReference type="SMART" id="SM01178">
    <property type="entry name" value="DUF4217"/>
    <property type="match status" value="1"/>
</dbReference>
<dbReference type="Pfam" id="PF13959">
    <property type="entry name" value="CTE_SPB4"/>
    <property type="match status" value="1"/>
</dbReference>
<evidence type="ECO:0000256" key="8">
    <source>
        <dbReference type="ARBA" id="ARBA00022884"/>
    </source>
</evidence>
<feature type="domain" description="Helicase C-terminal" evidence="13">
    <location>
        <begin position="527"/>
        <end position="727"/>
    </location>
</feature>
<dbReference type="SMART" id="SM00487">
    <property type="entry name" value="DEXDc"/>
    <property type="match status" value="1"/>
</dbReference>
<evidence type="ECO:0000256" key="4">
    <source>
        <dbReference type="ARBA" id="ARBA00022741"/>
    </source>
</evidence>
<dbReference type="GO" id="GO:0003724">
    <property type="term" value="F:RNA helicase activity"/>
    <property type="evidence" value="ECO:0007669"/>
    <property type="project" value="UniProtKB-EC"/>
</dbReference>
<dbReference type="InterPro" id="IPR014001">
    <property type="entry name" value="Helicase_ATP-bd"/>
</dbReference>
<keyword evidence="6 10" id="KW-0347">Helicase</keyword>
<evidence type="ECO:0000256" key="7">
    <source>
        <dbReference type="ARBA" id="ARBA00022840"/>
    </source>
</evidence>
<dbReference type="Pfam" id="PF00270">
    <property type="entry name" value="DEAD"/>
    <property type="match status" value="1"/>
</dbReference>
<keyword evidence="9" id="KW-0539">Nucleus</keyword>
<dbReference type="Pfam" id="PF00271">
    <property type="entry name" value="Helicase_C"/>
    <property type="match status" value="1"/>
</dbReference>
<feature type="compositionally biased region" description="Polar residues" evidence="11">
    <location>
        <begin position="209"/>
        <end position="223"/>
    </location>
</feature>
<evidence type="ECO:0000259" key="12">
    <source>
        <dbReference type="PROSITE" id="PS51192"/>
    </source>
</evidence>
<evidence type="ECO:0000313" key="14">
    <source>
        <dbReference type="EMBL" id="KAH9825540.1"/>
    </source>
</evidence>
<comment type="function">
    <text evidence="10">RNA helicase.</text>
</comment>
<dbReference type="Proteomes" id="UP001138500">
    <property type="component" value="Unassembled WGS sequence"/>
</dbReference>
<dbReference type="PANTHER" id="PTHR24031">
    <property type="entry name" value="RNA HELICASE"/>
    <property type="match status" value="1"/>
</dbReference>
<gene>
    <name evidence="14" type="ORF">Tdes44962_MAKER04108</name>
</gene>
<organism evidence="14 15">
    <name type="scientific">Teratosphaeria destructans</name>
    <dbReference type="NCBI Taxonomy" id="418781"/>
    <lineage>
        <taxon>Eukaryota</taxon>
        <taxon>Fungi</taxon>
        <taxon>Dikarya</taxon>
        <taxon>Ascomycota</taxon>
        <taxon>Pezizomycotina</taxon>
        <taxon>Dothideomycetes</taxon>
        <taxon>Dothideomycetidae</taxon>
        <taxon>Mycosphaerellales</taxon>
        <taxon>Teratosphaeriaceae</taxon>
        <taxon>Teratosphaeria</taxon>
    </lineage>
</organism>
<evidence type="ECO:0000256" key="11">
    <source>
        <dbReference type="SAM" id="MobiDB-lite"/>
    </source>
</evidence>
<evidence type="ECO:0000256" key="9">
    <source>
        <dbReference type="ARBA" id="ARBA00023242"/>
    </source>
</evidence>
<evidence type="ECO:0000256" key="3">
    <source>
        <dbReference type="ARBA" id="ARBA00022552"/>
    </source>
</evidence>
<evidence type="ECO:0000256" key="1">
    <source>
        <dbReference type="ARBA" id="ARBA00004604"/>
    </source>
</evidence>
<dbReference type="CDD" id="cd17949">
    <property type="entry name" value="DEADc_DDX31"/>
    <property type="match status" value="1"/>
</dbReference>
<dbReference type="InterPro" id="IPR025313">
    <property type="entry name" value="SPB4-like_CTE"/>
</dbReference>
<comment type="domain">
    <text evidence="10">The Q motif is unique to and characteristic of the DEAD box family of RNA helicases and controls ATP binding and hydrolysis.</text>
</comment>
<keyword evidence="2" id="KW-0690">Ribosome biogenesis</keyword>
<dbReference type="EMBL" id="RIBY02002101">
    <property type="protein sequence ID" value="KAH9825540.1"/>
    <property type="molecule type" value="Genomic_DNA"/>
</dbReference>
<dbReference type="Gene3D" id="3.40.50.300">
    <property type="entry name" value="P-loop containing nucleotide triphosphate hydrolases"/>
    <property type="match status" value="2"/>
</dbReference>
<feature type="region of interest" description="Disordered" evidence="11">
    <location>
        <begin position="125"/>
        <end position="242"/>
    </location>
</feature>
<dbReference type="GO" id="GO:0005730">
    <property type="term" value="C:nucleolus"/>
    <property type="evidence" value="ECO:0007669"/>
    <property type="project" value="UniProtKB-SubCell"/>
</dbReference>
<feature type="domain" description="Helicase ATP-binding" evidence="12">
    <location>
        <begin position="283"/>
        <end position="483"/>
    </location>
</feature>
<keyword evidence="3" id="KW-0698">rRNA processing</keyword>
<dbReference type="InterPro" id="IPR027417">
    <property type="entry name" value="P-loop_NTPase"/>
</dbReference>
<evidence type="ECO:0000256" key="6">
    <source>
        <dbReference type="ARBA" id="ARBA00022806"/>
    </source>
</evidence>
<keyword evidence="4 10" id="KW-0547">Nucleotide-binding</keyword>
<name>A0A9W7SND5_9PEZI</name>
<dbReference type="PROSITE" id="PS51192">
    <property type="entry name" value="HELICASE_ATP_BIND_1"/>
    <property type="match status" value="1"/>
</dbReference>
<evidence type="ECO:0000259" key="13">
    <source>
        <dbReference type="PROSITE" id="PS51194"/>
    </source>
</evidence>
<dbReference type="InterPro" id="IPR001650">
    <property type="entry name" value="Helicase_C-like"/>
</dbReference>
<evidence type="ECO:0000256" key="5">
    <source>
        <dbReference type="ARBA" id="ARBA00022801"/>
    </source>
</evidence>
<dbReference type="SUPFAM" id="SSF52540">
    <property type="entry name" value="P-loop containing nucleoside triphosphate hydrolases"/>
    <property type="match status" value="1"/>
</dbReference>
<dbReference type="EC" id="3.6.4.13" evidence="10"/>
<dbReference type="GO" id="GO:0005524">
    <property type="term" value="F:ATP binding"/>
    <property type="evidence" value="ECO:0007669"/>
    <property type="project" value="UniProtKB-UniRule"/>
</dbReference>
<evidence type="ECO:0000256" key="10">
    <source>
        <dbReference type="RuleBase" id="RU365068"/>
    </source>
</evidence>
<keyword evidence="7 10" id="KW-0067">ATP-binding</keyword>
<dbReference type="InterPro" id="IPR011545">
    <property type="entry name" value="DEAD/DEAH_box_helicase_dom"/>
</dbReference>
<sequence>MVTAIMTLPPDSAHTLYLWKRKSVYAADFVSLLQKRDLAGGPSSECQALPCEAGLISVSGRVRNLHLEKSKLAIIILLSGVGALGDKTGKMAEDGMLLNFELPTNAFTAAPRKIKGGNWKDRLTAKKSQAYGRQKAQERASGGGFSRTPNYGDVHSEEEELILPDGASNKRIKTGQNGEYTKPARPTNRPSGPKQPHRGDVLPKLNDGQVVSSLFTYNQTPQAPQEVKAETREEETTVEPSNAPLSDELATFTNMGLSSTLASHLLRKMNIKAPTAIQRKSIEQLCTAHTDAFIQAQTGSGKTLAYLLPIVQRISELSKQMKEAGEKFTRDSGLFAIILAPTRELAKQISTVLETLLSCCHWIVQGIVIGGESKKSEKARLRKGVNILVATPGRLTDHINNTEVLDVSKVRWLVLDEGDRLMELGFEQDIQKIVSVLNLRSRKAQHTPITGLPERRTTVLCSATIKANVDQLRSIALKDPVSIAVDASEAPPEGETAKEQAFSAPAQLKQSYVVAPPKQRLVTLVAALKQAFKRKGSVMKCIVFLSCADSVDYHFELMTRQDDGKTGDNESDEVKFNGKLSKTNHIHQGNTISESRTEGLATAFSGQDNPVHLYRLHGSLQQATRTSTLKAFSKTSEPAVLVCTDVASRGLDLPNVDLVIEYDPPFSKDDHLHRAGRTARAGKDGRAMIFLMPGCEEGYVSVLKDCNPRNLTSHTAEDLLKKGFAPSSGVVKDKSWEDLATEYQLDVERWTSEHPKHLEQARRAYQSHIRAYATHVAAERTTFNIKELHLGHLAKAFGLRDKPGAIRVPGQRPGKESAGKTKHERKAQAGRKAAAATGSGGKRSSKFDEEDVDTSVADAEAARRKMQALSRKMGGVGEFNLG</sequence>
<keyword evidence="5 10" id="KW-0378">Hydrolase</keyword>
<dbReference type="GO" id="GO:0006364">
    <property type="term" value="P:rRNA processing"/>
    <property type="evidence" value="ECO:0007669"/>
    <property type="project" value="UniProtKB-KW"/>
</dbReference>
<dbReference type="OrthoDB" id="422663at2759"/>
<accession>A0A9W7SND5</accession>
<dbReference type="CDD" id="cd18787">
    <property type="entry name" value="SF2_C_DEAD"/>
    <property type="match status" value="1"/>
</dbReference>
<dbReference type="PROSITE" id="PS51194">
    <property type="entry name" value="HELICASE_CTER"/>
    <property type="match status" value="1"/>
</dbReference>